<feature type="transmembrane region" description="Helical" evidence="6">
    <location>
        <begin position="60"/>
        <end position="83"/>
    </location>
</feature>
<feature type="domain" description="Amino acid transporter transmembrane" evidence="7">
    <location>
        <begin position="60"/>
        <end position="174"/>
    </location>
</feature>
<dbReference type="Proteomes" id="UP000824469">
    <property type="component" value="Unassembled WGS sequence"/>
</dbReference>
<dbReference type="Pfam" id="PF01490">
    <property type="entry name" value="Aa_trans"/>
    <property type="match status" value="1"/>
</dbReference>
<keyword evidence="9" id="KW-1185">Reference proteome</keyword>
<evidence type="ECO:0000256" key="4">
    <source>
        <dbReference type="ARBA" id="ARBA00022989"/>
    </source>
</evidence>
<dbReference type="GO" id="GO:0006865">
    <property type="term" value="P:amino acid transport"/>
    <property type="evidence" value="ECO:0007669"/>
    <property type="project" value="UniProtKB-KW"/>
</dbReference>
<keyword evidence="2 6" id="KW-0812">Transmembrane</keyword>
<dbReference type="GO" id="GO:0016020">
    <property type="term" value="C:membrane"/>
    <property type="evidence" value="ECO:0007669"/>
    <property type="project" value="UniProtKB-SubCell"/>
</dbReference>
<keyword evidence="3" id="KW-0813">Transport</keyword>
<evidence type="ECO:0000313" key="8">
    <source>
        <dbReference type="EMBL" id="KAH9313219.1"/>
    </source>
</evidence>
<keyword evidence="5 6" id="KW-0472">Membrane</keyword>
<organism evidence="8 9">
    <name type="scientific">Taxus chinensis</name>
    <name type="common">Chinese yew</name>
    <name type="synonym">Taxus wallichiana var. chinensis</name>
    <dbReference type="NCBI Taxonomy" id="29808"/>
    <lineage>
        <taxon>Eukaryota</taxon>
        <taxon>Viridiplantae</taxon>
        <taxon>Streptophyta</taxon>
        <taxon>Embryophyta</taxon>
        <taxon>Tracheophyta</taxon>
        <taxon>Spermatophyta</taxon>
        <taxon>Pinopsida</taxon>
        <taxon>Pinidae</taxon>
        <taxon>Conifers II</taxon>
        <taxon>Cupressales</taxon>
        <taxon>Taxaceae</taxon>
        <taxon>Taxus</taxon>
    </lineage>
</organism>
<reference evidence="8 9" key="1">
    <citation type="journal article" date="2021" name="Nat. Plants">
        <title>The Taxus genome provides insights into paclitaxel biosynthesis.</title>
        <authorList>
            <person name="Xiong X."/>
            <person name="Gou J."/>
            <person name="Liao Q."/>
            <person name="Li Y."/>
            <person name="Zhou Q."/>
            <person name="Bi G."/>
            <person name="Li C."/>
            <person name="Du R."/>
            <person name="Wang X."/>
            <person name="Sun T."/>
            <person name="Guo L."/>
            <person name="Liang H."/>
            <person name="Lu P."/>
            <person name="Wu Y."/>
            <person name="Zhang Z."/>
            <person name="Ro D.K."/>
            <person name="Shang Y."/>
            <person name="Huang S."/>
            <person name="Yan J."/>
        </authorList>
    </citation>
    <scope>NUCLEOTIDE SEQUENCE [LARGE SCALE GENOMIC DNA]</scope>
    <source>
        <strain evidence="8">Ta-2019</strain>
    </source>
</reference>
<gene>
    <name evidence="8" type="ORF">KI387_028254</name>
</gene>
<accession>A0AA38L471</accession>
<evidence type="ECO:0000256" key="2">
    <source>
        <dbReference type="ARBA" id="ARBA00022692"/>
    </source>
</evidence>
<name>A0AA38L471_TAXCH</name>
<feature type="transmembrane region" description="Helical" evidence="6">
    <location>
        <begin position="89"/>
        <end position="110"/>
    </location>
</feature>
<evidence type="ECO:0000259" key="7">
    <source>
        <dbReference type="Pfam" id="PF01490"/>
    </source>
</evidence>
<sequence>EKIMAKNASDTEMGVMNSNGSGPNYENGTRFSIEEASAVKLTDLQDDNPKTAHTIDHDPWYQLGVLLAVSFNCGYILGFSNLIMKPLGWIWGPILMAVLAVISVYANWLLAKLHIIDGRRFIRYRDLMGYAFVCFIHFGEYGISCAIWKGSEGMSNSKDYKLYGTKQEKIFNGFNAIAAIIFTNNSGMVPELQ</sequence>
<evidence type="ECO:0000256" key="3">
    <source>
        <dbReference type="ARBA" id="ARBA00022970"/>
    </source>
</evidence>
<feature type="non-terminal residue" evidence="8">
    <location>
        <position position="1"/>
    </location>
</feature>
<feature type="non-terminal residue" evidence="8">
    <location>
        <position position="193"/>
    </location>
</feature>
<evidence type="ECO:0000256" key="6">
    <source>
        <dbReference type="SAM" id="Phobius"/>
    </source>
</evidence>
<dbReference type="InterPro" id="IPR013057">
    <property type="entry name" value="AA_transpt_TM"/>
</dbReference>
<proteinExistence type="predicted"/>
<feature type="transmembrane region" description="Helical" evidence="6">
    <location>
        <begin position="130"/>
        <end position="150"/>
    </location>
</feature>
<comment type="caution">
    <text evidence="8">The sequence shown here is derived from an EMBL/GenBank/DDBJ whole genome shotgun (WGS) entry which is preliminary data.</text>
</comment>
<evidence type="ECO:0000256" key="1">
    <source>
        <dbReference type="ARBA" id="ARBA00004370"/>
    </source>
</evidence>
<dbReference type="EMBL" id="JAHRHJ020000006">
    <property type="protein sequence ID" value="KAH9313219.1"/>
    <property type="molecule type" value="Genomic_DNA"/>
</dbReference>
<keyword evidence="4 6" id="KW-1133">Transmembrane helix</keyword>
<comment type="subcellular location">
    <subcellularLocation>
        <location evidence="1">Membrane</location>
    </subcellularLocation>
</comment>
<evidence type="ECO:0000256" key="5">
    <source>
        <dbReference type="ARBA" id="ARBA00023136"/>
    </source>
</evidence>
<feature type="transmembrane region" description="Helical" evidence="6">
    <location>
        <begin position="170"/>
        <end position="189"/>
    </location>
</feature>
<protein>
    <recommendedName>
        <fullName evidence="7">Amino acid transporter transmembrane domain-containing protein</fullName>
    </recommendedName>
</protein>
<keyword evidence="3" id="KW-0029">Amino-acid transport</keyword>
<dbReference type="AlphaFoldDB" id="A0AA38L471"/>
<evidence type="ECO:0000313" key="9">
    <source>
        <dbReference type="Proteomes" id="UP000824469"/>
    </source>
</evidence>